<comment type="caution">
    <text evidence="1">The sequence shown here is derived from an EMBL/GenBank/DDBJ whole genome shotgun (WGS) entry which is preliminary data.</text>
</comment>
<proteinExistence type="predicted"/>
<gene>
    <name evidence="1" type="ORF">NCS57_01263000</name>
</gene>
<name>A0ACC0QIT1_9HYPO</name>
<evidence type="ECO:0000313" key="2">
    <source>
        <dbReference type="Proteomes" id="UP001065298"/>
    </source>
</evidence>
<dbReference type="Proteomes" id="UP001065298">
    <property type="component" value="Chromosome 10"/>
</dbReference>
<accession>A0ACC0QIT1</accession>
<dbReference type="EMBL" id="CM046512">
    <property type="protein sequence ID" value="KAI8655149.1"/>
    <property type="molecule type" value="Genomic_DNA"/>
</dbReference>
<evidence type="ECO:0000313" key="1">
    <source>
        <dbReference type="EMBL" id="KAI8655149.1"/>
    </source>
</evidence>
<organism evidence="1 2">
    <name type="scientific">Fusarium keratoplasticum</name>
    <dbReference type="NCBI Taxonomy" id="1328300"/>
    <lineage>
        <taxon>Eukaryota</taxon>
        <taxon>Fungi</taxon>
        <taxon>Dikarya</taxon>
        <taxon>Ascomycota</taxon>
        <taxon>Pezizomycotina</taxon>
        <taxon>Sordariomycetes</taxon>
        <taxon>Hypocreomycetidae</taxon>
        <taxon>Hypocreales</taxon>
        <taxon>Nectriaceae</taxon>
        <taxon>Fusarium</taxon>
        <taxon>Fusarium solani species complex</taxon>
    </lineage>
</organism>
<keyword evidence="2" id="KW-1185">Reference proteome</keyword>
<protein>
    <submittedName>
        <fullName evidence="1">Uncharacterized protein</fullName>
    </submittedName>
</protein>
<reference evidence="1" key="1">
    <citation type="submission" date="2022-06" db="EMBL/GenBank/DDBJ databases">
        <title>Fusarium solani species complex genomes reveal bases of compartmentalisation and animal pathogenesis.</title>
        <authorList>
            <person name="Tsai I.J."/>
        </authorList>
    </citation>
    <scope>NUCLEOTIDE SEQUENCE</scope>
    <source>
        <strain evidence="1">Fu6.1</strain>
    </source>
</reference>
<sequence length="230" mass="26063">MNTTTNTSTLLEDPQGLQGEPFGESLTTNTFWILLFLIFFNLVWTLWQLDDRAFCKSVDYQTHINDPSNDNTLEPTHLDFISRNITSWNVQCLAVTYSSFLLLAQLAEGYWICQICAELTPIKFAEWTEATSHFNPAVLRYIFNIPAIAFLLILWLGTLGIGAVMLDVQWRYTKGLLTLKIKDQDKGHCQGRHCAAEAGHGRKGSEVDLESGLFMADKDVPENLFGTTYR</sequence>